<keyword evidence="6" id="KW-0249">Electron transport</keyword>
<dbReference type="RefSeq" id="WP_265505756.1">
    <property type="nucleotide sequence ID" value="NZ_JAOTBE010000004.1"/>
</dbReference>
<dbReference type="SUPFAM" id="SSF49503">
    <property type="entry name" value="Cupredoxins"/>
    <property type="match status" value="1"/>
</dbReference>
<protein>
    <submittedName>
        <fullName evidence="15">C-type cytochrome</fullName>
    </submittedName>
</protein>
<evidence type="ECO:0000256" key="2">
    <source>
        <dbReference type="ARBA" id="ARBA00007866"/>
    </source>
</evidence>
<dbReference type="PANTHER" id="PTHR22888">
    <property type="entry name" value="CYTOCHROME C OXIDASE, SUBUNIT II"/>
    <property type="match status" value="1"/>
</dbReference>
<comment type="subcellular location">
    <subcellularLocation>
        <location evidence="1">Membrane</location>
    </subcellularLocation>
</comment>
<keyword evidence="5 11" id="KW-0479">Metal-binding</keyword>
<keyword evidence="9 12" id="KW-0472">Membrane</keyword>
<evidence type="ECO:0000256" key="8">
    <source>
        <dbReference type="ARBA" id="ARBA00023008"/>
    </source>
</evidence>
<accession>A0ABV6CLU3</accession>
<evidence type="ECO:0000259" key="14">
    <source>
        <dbReference type="PROSITE" id="PS51007"/>
    </source>
</evidence>
<comment type="similarity">
    <text evidence="2">Belongs to the cytochrome c oxidase subunit 2 family.</text>
</comment>
<dbReference type="PROSITE" id="PS51007">
    <property type="entry name" value="CYTC"/>
    <property type="match status" value="1"/>
</dbReference>
<name>A0ABV6CLU3_9RHOB</name>
<dbReference type="Pfam" id="PF00116">
    <property type="entry name" value="COX2"/>
    <property type="match status" value="1"/>
</dbReference>
<reference evidence="15 16" key="1">
    <citation type="submission" date="2024-09" db="EMBL/GenBank/DDBJ databases">
        <authorList>
            <person name="Sun Q."/>
            <person name="Mori K."/>
        </authorList>
    </citation>
    <scope>NUCLEOTIDE SEQUENCE [LARGE SCALE GENOMIC DNA]</scope>
    <source>
        <strain evidence="15 16">CCM 7904</strain>
    </source>
</reference>
<sequence>MRRPPLVWRAIRLGPIMALAGCEGTQSMFSPAGIDALATLNLFWVMLAGAVVIWFALNGLFLYVTRIHVGKMSRRLAEAVIIGGGILFPLVVLSTLLIYSLPMMGHQRAPDDGLRVSITAERWWWRVEYWPDGADAPVVSANELRLPVDQRSELLLTAGEVIHSFWIPALGGKTDMFPGRITRMTLAPSQTGTFRGQCAEFCGLSHALMAIPAVVMEPDAFADWLADQAQPADLSAPGRAVFLREGCGACHTIRGTPAAGRVGPDLTHLGSRTALAAGILPMTADALRAWISNPEAVKPGAEMPAYDHLNDTDMTALAAYLMGLE</sequence>
<evidence type="ECO:0000256" key="1">
    <source>
        <dbReference type="ARBA" id="ARBA00004370"/>
    </source>
</evidence>
<dbReference type="Pfam" id="PF00034">
    <property type="entry name" value="Cytochrom_C"/>
    <property type="match status" value="1"/>
</dbReference>
<evidence type="ECO:0000256" key="12">
    <source>
        <dbReference type="SAM" id="Phobius"/>
    </source>
</evidence>
<evidence type="ECO:0000259" key="13">
    <source>
        <dbReference type="PROSITE" id="PS50857"/>
    </source>
</evidence>
<gene>
    <name evidence="15" type="ORF">ACFFIZ_15805</name>
</gene>
<evidence type="ECO:0000313" key="15">
    <source>
        <dbReference type="EMBL" id="MFC0201729.1"/>
    </source>
</evidence>
<evidence type="ECO:0000256" key="3">
    <source>
        <dbReference type="ARBA" id="ARBA00022448"/>
    </source>
</evidence>
<dbReference type="InterPro" id="IPR002429">
    <property type="entry name" value="CcO_II-like_C"/>
</dbReference>
<evidence type="ECO:0000256" key="5">
    <source>
        <dbReference type="ARBA" id="ARBA00022723"/>
    </source>
</evidence>
<dbReference type="PROSITE" id="PS50857">
    <property type="entry name" value="COX2_CUA"/>
    <property type="match status" value="1"/>
</dbReference>
<evidence type="ECO:0000256" key="6">
    <source>
        <dbReference type="ARBA" id="ARBA00022982"/>
    </source>
</evidence>
<dbReference type="Proteomes" id="UP001589795">
    <property type="component" value="Unassembled WGS sequence"/>
</dbReference>
<dbReference type="InterPro" id="IPR036909">
    <property type="entry name" value="Cyt_c-like_dom_sf"/>
</dbReference>
<keyword evidence="8" id="KW-0186">Copper</keyword>
<dbReference type="InterPro" id="IPR009056">
    <property type="entry name" value="Cyt_c-like_dom"/>
</dbReference>
<keyword evidence="7 11" id="KW-0408">Iron</keyword>
<feature type="transmembrane region" description="Helical" evidence="12">
    <location>
        <begin position="42"/>
        <end position="64"/>
    </location>
</feature>
<feature type="transmembrane region" description="Helical" evidence="12">
    <location>
        <begin position="76"/>
        <end position="99"/>
    </location>
</feature>
<keyword evidence="16" id="KW-1185">Reference proteome</keyword>
<evidence type="ECO:0000313" key="16">
    <source>
        <dbReference type="Proteomes" id="UP001589795"/>
    </source>
</evidence>
<dbReference type="InterPro" id="IPR045187">
    <property type="entry name" value="CcO_II"/>
</dbReference>
<dbReference type="InterPro" id="IPR001505">
    <property type="entry name" value="Copper_CuA"/>
</dbReference>
<keyword evidence="12" id="KW-1133">Transmembrane helix</keyword>
<dbReference type="PANTHER" id="PTHR22888:SF9">
    <property type="entry name" value="CYTOCHROME C OXIDASE SUBUNIT 2"/>
    <property type="match status" value="1"/>
</dbReference>
<feature type="domain" description="Cytochrome oxidase subunit II copper A binding" evidence="13">
    <location>
        <begin position="111"/>
        <end position="227"/>
    </location>
</feature>
<keyword evidence="12" id="KW-0812">Transmembrane</keyword>
<feature type="domain" description="Cytochrome c" evidence="14">
    <location>
        <begin position="233"/>
        <end position="325"/>
    </location>
</feature>
<evidence type="ECO:0000256" key="11">
    <source>
        <dbReference type="PROSITE-ProRule" id="PRU00433"/>
    </source>
</evidence>
<evidence type="ECO:0000256" key="9">
    <source>
        <dbReference type="ARBA" id="ARBA00023136"/>
    </source>
</evidence>
<dbReference type="InterPro" id="IPR008972">
    <property type="entry name" value="Cupredoxin"/>
</dbReference>
<dbReference type="SUPFAM" id="SSF46626">
    <property type="entry name" value="Cytochrome c"/>
    <property type="match status" value="1"/>
</dbReference>
<proteinExistence type="inferred from homology"/>
<evidence type="ECO:0000256" key="7">
    <source>
        <dbReference type="ARBA" id="ARBA00023004"/>
    </source>
</evidence>
<evidence type="ECO:0000256" key="4">
    <source>
        <dbReference type="ARBA" id="ARBA00022617"/>
    </source>
</evidence>
<keyword evidence="4 11" id="KW-0349">Heme</keyword>
<dbReference type="Gene3D" id="2.60.40.420">
    <property type="entry name" value="Cupredoxins - blue copper proteins"/>
    <property type="match status" value="1"/>
</dbReference>
<comment type="caution">
    <text evidence="15">The sequence shown here is derived from an EMBL/GenBank/DDBJ whole genome shotgun (WGS) entry which is preliminary data.</text>
</comment>
<comment type="catalytic activity">
    <reaction evidence="10">
        <text>4 Fe(II)-[cytochrome c] + O2 + 8 H(+)(in) = 4 Fe(III)-[cytochrome c] + 2 H2O + 4 H(+)(out)</text>
        <dbReference type="Rhea" id="RHEA:11436"/>
        <dbReference type="Rhea" id="RHEA-COMP:10350"/>
        <dbReference type="Rhea" id="RHEA-COMP:14399"/>
        <dbReference type="ChEBI" id="CHEBI:15377"/>
        <dbReference type="ChEBI" id="CHEBI:15378"/>
        <dbReference type="ChEBI" id="CHEBI:15379"/>
        <dbReference type="ChEBI" id="CHEBI:29033"/>
        <dbReference type="ChEBI" id="CHEBI:29034"/>
        <dbReference type="EC" id="7.1.1.9"/>
    </reaction>
</comment>
<dbReference type="PROSITE" id="PS00078">
    <property type="entry name" value="COX2"/>
    <property type="match status" value="1"/>
</dbReference>
<keyword evidence="3" id="KW-0813">Transport</keyword>
<evidence type="ECO:0000256" key="10">
    <source>
        <dbReference type="ARBA" id="ARBA00047816"/>
    </source>
</evidence>
<organism evidence="15 16">
    <name type="scientific">Paracoccus rhizosphaerae</name>
    <dbReference type="NCBI Taxonomy" id="1133347"/>
    <lineage>
        <taxon>Bacteria</taxon>
        <taxon>Pseudomonadati</taxon>
        <taxon>Pseudomonadota</taxon>
        <taxon>Alphaproteobacteria</taxon>
        <taxon>Rhodobacterales</taxon>
        <taxon>Paracoccaceae</taxon>
        <taxon>Paracoccus</taxon>
    </lineage>
</organism>
<dbReference type="EMBL" id="JBHLWQ010000146">
    <property type="protein sequence ID" value="MFC0201729.1"/>
    <property type="molecule type" value="Genomic_DNA"/>
</dbReference>